<dbReference type="SUPFAM" id="SSF52242">
    <property type="entry name" value="Cobalamin (vitamin B12)-binding domain"/>
    <property type="match status" value="1"/>
</dbReference>
<feature type="domain" description="B12-binding" evidence="3">
    <location>
        <begin position="89"/>
        <end position="210"/>
    </location>
</feature>
<evidence type="ECO:0000259" key="4">
    <source>
        <dbReference type="PROSITE" id="PS51337"/>
    </source>
</evidence>
<feature type="domain" description="B12-binding N-terminal" evidence="4">
    <location>
        <begin position="1"/>
        <end position="88"/>
    </location>
</feature>
<sequence length="210" mass="22855">MLDQKRLKEVMGDLKEEELYAILKDVMKDGGKDAPKAMDALREGMDVIGELYESGEYFVSDLIYAGELMTESVEILRDALVGPNSTTKKGKLLICTVEGDLHDIGKNIVKAMMVAAGFEVVDLGIDVKPEEIVKTAKEQGIKIIALSSCLTLAVESMEKTVAAFKENGMRDQVKILIGGNPVNEAICSYIGADAWAHSPQQGINTCQSWV</sequence>
<dbReference type="Gene3D" id="3.40.50.280">
    <property type="entry name" value="Cobalamin-binding domain"/>
    <property type="match status" value="1"/>
</dbReference>
<evidence type="ECO:0000256" key="2">
    <source>
        <dbReference type="ARBA" id="ARBA00023285"/>
    </source>
</evidence>
<dbReference type="SMART" id="SM01018">
    <property type="entry name" value="B12-binding_2"/>
    <property type="match status" value="1"/>
</dbReference>
<dbReference type="AlphaFoldDB" id="A0A5K7ZLS3"/>
<dbReference type="PROSITE" id="PS51332">
    <property type="entry name" value="B12_BINDING"/>
    <property type="match status" value="1"/>
</dbReference>
<evidence type="ECO:0000259" key="3">
    <source>
        <dbReference type="PROSITE" id="PS51332"/>
    </source>
</evidence>
<name>A0A5K7ZLS3_9BACT</name>
<accession>A0A5K7ZLS3</accession>
<dbReference type="Pfam" id="PF02310">
    <property type="entry name" value="B12-binding"/>
    <property type="match status" value="1"/>
</dbReference>
<proteinExistence type="predicted"/>
<dbReference type="InterPro" id="IPR003759">
    <property type="entry name" value="Cbl-bd_cap"/>
</dbReference>
<dbReference type="GO" id="GO:0031419">
    <property type="term" value="F:cobalamin binding"/>
    <property type="evidence" value="ECO:0007669"/>
    <property type="project" value="InterPro"/>
</dbReference>
<dbReference type="SUPFAM" id="SSF47644">
    <property type="entry name" value="Methionine synthase domain"/>
    <property type="match status" value="1"/>
</dbReference>
<dbReference type="InterPro" id="IPR036594">
    <property type="entry name" value="Meth_synthase_dom"/>
</dbReference>
<dbReference type="InterPro" id="IPR036724">
    <property type="entry name" value="Cobalamin-bd_sf"/>
</dbReference>
<evidence type="ECO:0000313" key="6">
    <source>
        <dbReference type="Proteomes" id="UP000425960"/>
    </source>
</evidence>
<keyword evidence="2" id="KW-0170">Cobalt</keyword>
<dbReference type="GO" id="GO:0050667">
    <property type="term" value="P:homocysteine metabolic process"/>
    <property type="evidence" value="ECO:0007669"/>
    <property type="project" value="TreeGrafter"/>
</dbReference>
<dbReference type="Proteomes" id="UP000425960">
    <property type="component" value="Chromosome"/>
</dbReference>
<evidence type="ECO:0000313" key="5">
    <source>
        <dbReference type="EMBL" id="BBO81911.1"/>
    </source>
</evidence>
<organism evidence="5 6">
    <name type="scientific">Desulfosarcina ovata subsp. sediminis</name>
    <dbReference type="NCBI Taxonomy" id="885957"/>
    <lineage>
        <taxon>Bacteria</taxon>
        <taxon>Pseudomonadati</taxon>
        <taxon>Thermodesulfobacteriota</taxon>
        <taxon>Desulfobacteria</taxon>
        <taxon>Desulfobacterales</taxon>
        <taxon>Desulfosarcinaceae</taxon>
        <taxon>Desulfosarcina</taxon>
    </lineage>
</organism>
<dbReference type="GO" id="GO:0046653">
    <property type="term" value="P:tetrahydrofolate metabolic process"/>
    <property type="evidence" value="ECO:0007669"/>
    <property type="project" value="TreeGrafter"/>
</dbReference>
<evidence type="ECO:0000256" key="1">
    <source>
        <dbReference type="ARBA" id="ARBA00022723"/>
    </source>
</evidence>
<dbReference type="Gene3D" id="1.10.1240.10">
    <property type="entry name" value="Methionine synthase domain"/>
    <property type="match status" value="1"/>
</dbReference>
<dbReference type="InterPro" id="IPR006158">
    <property type="entry name" value="Cobalamin-bd"/>
</dbReference>
<protein>
    <submittedName>
        <fullName evidence="5">Cobalamin-binding protein</fullName>
    </submittedName>
</protein>
<keyword evidence="1" id="KW-0479">Metal-binding</keyword>
<dbReference type="GO" id="GO:0046872">
    <property type="term" value="F:metal ion binding"/>
    <property type="evidence" value="ECO:0007669"/>
    <property type="project" value="UniProtKB-KW"/>
</dbReference>
<reference evidence="5 6" key="1">
    <citation type="submission" date="2019-11" db="EMBL/GenBank/DDBJ databases">
        <title>Comparative genomics of hydrocarbon-degrading Desulfosarcina strains.</title>
        <authorList>
            <person name="Watanabe M."/>
            <person name="Kojima H."/>
            <person name="Fukui M."/>
        </authorList>
    </citation>
    <scope>NUCLEOTIDE SEQUENCE [LARGE SCALE GENOMIC DNA]</scope>
    <source>
        <strain evidence="5 6">28bB2T</strain>
    </source>
</reference>
<gene>
    <name evidence="5" type="ORF">DSCO28_24770</name>
</gene>
<dbReference type="GO" id="GO:0008705">
    <property type="term" value="F:methionine synthase activity"/>
    <property type="evidence" value="ECO:0007669"/>
    <property type="project" value="TreeGrafter"/>
</dbReference>
<dbReference type="PANTHER" id="PTHR45833">
    <property type="entry name" value="METHIONINE SYNTHASE"/>
    <property type="match status" value="1"/>
</dbReference>
<dbReference type="KEGG" id="dov:DSCO28_24770"/>
<dbReference type="Pfam" id="PF02607">
    <property type="entry name" value="B12-binding_2"/>
    <property type="match status" value="1"/>
</dbReference>
<dbReference type="GO" id="GO:0005829">
    <property type="term" value="C:cytosol"/>
    <property type="evidence" value="ECO:0007669"/>
    <property type="project" value="TreeGrafter"/>
</dbReference>
<dbReference type="PANTHER" id="PTHR45833:SF1">
    <property type="entry name" value="METHIONINE SYNTHASE"/>
    <property type="match status" value="1"/>
</dbReference>
<dbReference type="EMBL" id="AP021876">
    <property type="protein sequence ID" value="BBO81911.1"/>
    <property type="molecule type" value="Genomic_DNA"/>
</dbReference>
<dbReference type="PROSITE" id="PS51337">
    <property type="entry name" value="B12_BINDING_NTER"/>
    <property type="match status" value="1"/>
</dbReference>
<dbReference type="InterPro" id="IPR050554">
    <property type="entry name" value="Met_Synthase/Corrinoid"/>
</dbReference>